<gene>
    <name evidence="2" type="ORF">SCARUB_00896</name>
</gene>
<organism evidence="2 3">
    <name type="scientific">Candidatus Scalindua rubra</name>
    <dbReference type="NCBI Taxonomy" id="1872076"/>
    <lineage>
        <taxon>Bacteria</taxon>
        <taxon>Pseudomonadati</taxon>
        <taxon>Planctomycetota</taxon>
        <taxon>Candidatus Brocadiia</taxon>
        <taxon>Candidatus Brocadiales</taxon>
        <taxon>Candidatus Scalinduaceae</taxon>
        <taxon>Candidatus Scalindua</taxon>
    </lineage>
</organism>
<dbReference type="PANTHER" id="PTHR33608:SF6">
    <property type="entry name" value="BLL2464 PROTEIN"/>
    <property type="match status" value="1"/>
</dbReference>
<dbReference type="Proteomes" id="UP000094056">
    <property type="component" value="Unassembled WGS sequence"/>
</dbReference>
<protein>
    <recommendedName>
        <fullName evidence="1">DUF58 domain-containing protein</fullName>
    </recommendedName>
</protein>
<dbReference type="InterPro" id="IPR002881">
    <property type="entry name" value="DUF58"/>
</dbReference>
<evidence type="ECO:0000313" key="2">
    <source>
        <dbReference type="EMBL" id="ODS33923.1"/>
    </source>
</evidence>
<evidence type="ECO:0000313" key="3">
    <source>
        <dbReference type="Proteomes" id="UP000094056"/>
    </source>
</evidence>
<reference evidence="2 3" key="1">
    <citation type="submission" date="2016-07" db="EMBL/GenBank/DDBJ databases">
        <title>Draft genome of Scalindua rubra, obtained from a brine-seawater interface in the Red Sea, sheds light on salt adaptation in anammox bacteria.</title>
        <authorList>
            <person name="Speth D.R."/>
            <person name="Lagkouvardos I."/>
            <person name="Wang Y."/>
            <person name="Qian P.-Y."/>
            <person name="Dutilh B.E."/>
            <person name="Jetten M.S."/>
        </authorList>
    </citation>
    <scope>NUCLEOTIDE SEQUENCE [LARGE SCALE GENOMIC DNA]</scope>
    <source>
        <strain evidence="2">BSI-1</strain>
    </source>
</reference>
<dbReference type="PATRIC" id="fig|1872076.5.peg.1041"/>
<comment type="caution">
    <text evidence="2">The sequence shown here is derived from an EMBL/GenBank/DDBJ whole genome shotgun (WGS) entry which is preliminary data.</text>
</comment>
<dbReference type="InterPro" id="IPR036465">
    <property type="entry name" value="vWFA_dom_sf"/>
</dbReference>
<accession>A0A1E3XE75</accession>
<dbReference type="Gene3D" id="3.40.50.410">
    <property type="entry name" value="von Willebrand factor, type A domain"/>
    <property type="match status" value="1"/>
</dbReference>
<name>A0A1E3XE75_9BACT</name>
<evidence type="ECO:0000259" key="1">
    <source>
        <dbReference type="Pfam" id="PF01882"/>
    </source>
</evidence>
<feature type="domain" description="DUF58" evidence="1">
    <location>
        <begin position="42"/>
        <end position="254"/>
    </location>
</feature>
<dbReference type="SUPFAM" id="SSF53300">
    <property type="entry name" value="vWA-like"/>
    <property type="match status" value="1"/>
</dbReference>
<proteinExistence type="predicted"/>
<sequence length="293" mass="33639">MIPKELAKKIRYLEIYTSKAVNDCLAGEYHSVFKGQGIEFDEVREYQVGDEVRSIDWNVTARMGHPYVKRFVEERELTVMFLVDLSASGAFGSTEKLKNEVAAELCALLSFSAIKNNDKAGLIVFTDKIEMFIPPEKGTAHVLRLIRELLNFQPRKAQTNISLGIEYLGRVINKRSVVFLVSDFIEQGYEKQLNILGKRHDVIAVSIIDPREIKLPNVGLIELEDAETGESITIDTSSSRVRNNYEKLGEVQQKKLKELFQSLNIDQVEIFTNKDFVRELVKFFKTRERRKMI</sequence>
<dbReference type="EMBL" id="MAYW01000016">
    <property type="protein sequence ID" value="ODS33923.1"/>
    <property type="molecule type" value="Genomic_DNA"/>
</dbReference>
<dbReference type="PANTHER" id="PTHR33608">
    <property type="entry name" value="BLL2464 PROTEIN"/>
    <property type="match status" value="1"/>
</dbReference>
<dbReference type="Pfam" id="PF01882">
    <property type="entry name" value="DUF58"/>
    <property type="match status" value="1"/>
</dbReference>
<dbReference type="AlphaFoldDB" id="A0A1E3XE75"/>